<evidence type="ECO:0000313" key="2">
    <source>
        <dbReference type="EMBL" id="KAG0007618.1"/>
    </source>
</evidence>
<feature type="region of interest" description="Disordered" evidence="1">
    <location>
        <begin position="69"/>
        <end position="88"/>
    </location>
</feature>
<proteinExistence type="predicted"/>
<evidence type="ECO:0000256" key="1">
    <source>
        <dbReference type="SAM" id="MobiDB-lite"/>
    </source>
</evidence>
<reference evidence="2" key="1">
    <citation type="journal article" date="2020" name="Fungal Divers.">
        <title>Resolving the Mortierellaceae phylogeny through synthesis of multi-gene phylogenetics and phylogenomics.</title>
        <authorList>
            <person name="Vandepol N."/>
            <person name="Liber J."/>
            <person name="Desiro A."/>
            <person name="Na H."/>
            <person name="Kennedy M."/>
            <person name="Barry K."/>
            <person name="Grigoriev I.V."/>
            <person name="Miller A.N."/>
            <person name="O'Donnell K."/>
            <person name="Stajich J.E."/>
            <person name="Bonito G."/>
        </authorList>
    </citation>
    <scope>NUCLEOTIDE SEQUENCE</scope>
    <source>
        <strain evidence="2">NRRL 2769</strain>
    </source>
</reference>
<dbReference type="InterPro" id="IPR050667">
    <property type="entry name" value="PPR-containing_protein"/>
</dbReference>
<feature type="region of interest" description="Disordered" evidence="1">
    <location>
        <begin position="107"/>
        <end position="131"/>
    </location>
</feature>
<feature type="region of interest" description="Disordered" evidence="1">
    <location>
        <begin position="508"/>
        <end position="528"/>
    </location>
</feature>
<feature type="compositionally biased region" description="Basic residues" evidence="1">
    <location>
        <begin position="76"/>
        <end position="87"/>
    </location>
</feature>
<gene>
    <name evidence="2" type="ORF">BGZ80_004442</name>
</gene>
<dbReference type="PANTHER" id="PTHR47939">
    <property type="entry name" value="MEMBRANE-ASSOCIATED SALT-INDUCIBLE PROTEIN-LIKE"/>
    <property type="match status" value="1"/>
</dbReference>
<dbReference type="Gene3D" id="1.25.40.10">
    <property type="entry name" value="Tetratricopeptide repeat domain"/>
    <property type="match status" value="2"/>
</dbReference>
<comment type="caution">
    <text evidence="2">The sequence shown here is derived from an EMBL/GenBank/DDBJ whole genome shotgun (WGS) entry which is preliminary data.</text>
</comment>
<evidence type="ECO:0000313" key="3">
    <source>
        <dbReference type="Proteomes" id="UP000703661"/>
    </source>
</evidence>
<dbReference type="AlphaFoldDB" id="A0A9P6MM93"/>
<evidence type="ECO:0008006" key="4">
    <source>
        <dbReference type="Google" id="ProtNLM"/>
    </source>
</evidence>
<dbReference type="EMBL" id="JAAAID010002266">
    <property type="protein sequence ID" value="KAG0007618.1"/>
    <property type="molecule type" value="Genomic_DNA"/>
</dbReference>
<dbReference type="PANTHER" id="PTHR47939:SF5">
    <property type="entry name" value="PENTACOTRIPEPTIDE-REPEAT REGION OF PRORP DOMAIN-CONTAINING PROTEIN"/>
    <property type="match status" value="1"/>
</dbReference>
<feature type="region of interest" description="Disordered" evidence="1">
    <location>
        <begin position="277"/>
        <end position="307"/>
    </location>
</feature>
<organism evidence="2 3">
    <name type="scientific">Entomortierella chlamydospora</name>
    <dbReference type="NCBI Taxonomy" id="101097"/>
    <lineage>
        <taxon>Eukaryota</taxon>
        <taxon>Fungi</taxon>
        <taxon>Fungi incertae sedis</taxon>
        <taxon>Mucoromycota</taxon>
        <taxon>Mortierellomycotina</taxon>
        <taxon>Mortierellomycetes</taxon>
        <taxon>Mortierellales</taxon>
        <taxon>Mortierellaceae</taxon>
        <taxon>Entomortierella</taxon>
    </lineage>
</organism>
<dbReference type="Proteomes" id="UP000703661">
    <property type="component" value="Unassembled WGS sequence"/>
</dbReference>
<feature type="region of interest" description="Disordered" evidence="1">
    <location>
        <begin position="824"/>
        <end position="852"/>
    </location>
</feature>
<dbReference type="InterPro" id="IPR011990">
    <property type="entry name" value="TPR-like_helical_dom_sf"/>
</dbReference>
<feature type="compositionally biased region" description="Acidic residues" evidence="1">
    <location>
        <begin position="830"/>
        <end position="849"/>
    </location>
</feature>
<keyword evidence="3" id="KW-1185">Reference proteome</keyword>
<protein>
    <recommendedName>
        <fullName evidence="4">Pentatricopeptide repeat protein</fullName>
    </recommendedName>
</protein>
<name>A0A9P6MM93_9FUNG</name>
<sequence>MRSSAIRCMLAGPQLSVAFRTEQQLLQARAADNFWKQCFKRAYSRSMFSKDRQLITTFCPTHSSEKRIPSPCLATGKHHPPRSRHSRPYTNAATATVTFSRPGAKPITNGSTLAPVANPTPTPVSSTESRSAEVIMKRLDQALRDQDLKTAYAEYLIMRQRTFPTDLTHLWYRCQRRLVQLFHRTRLEVLSNDHAHLFTRKLKQLDHNRRVVLRDIHQRTLKTSKQAETIAKLVNALGKSKAMVQHSYLTDSKTKLDDWREALRVLEDWTALKPHGVSTPASGLSSDAEGEADESSTAATDATAGSPSSYQLENKIMEKDLATWLSKLMRRLVYSHTFLVRSMLDTIPSQYGIQTTTEMYIALLEYYAMFGKDGCKDTLDIIHKMGSQGIDWRQEPVIYDYILYALSHESGNVAQADKVIEKMLASDLVPREETMKAAILCAARSGDLEACSRYIQRMHHDWNLSITERMKAIMLYACAKRGDFEGTLEILGQLSRSGKLVEPKVDIPRTHRRSRDTDSITSTSASALSPKDTIEKSLDAQDIINNSNVLLTLINQTHSRRGGKKQLSQEFVKDEVSKVLELFTVITRDQDRVDTQFYTIMMHYLSSLPSPLPGMMYLYKEMQASENAKPDNVTYKIMMEACAEQMDMDQGRRLWGDLKGAKVIQDCHIRASYVKGWGRTGHLDTAEAIARAGLLAQEQLEKDRFQNQIVFAIRNKKRRSLGLPELEKPPRLPKRQRTGEMINLTVLHELMKAHRQHNNPARVYELYREIESGKWGRKIRPNGFTLSIVLGACASGTATVELVDRSIELVDHVLEIKRRQRQQYYKGSDVEDADEGRDNDDDNNGDEAYPDGRHYRRRIHDLLGSESVPDKSQLPILSDVNYQLYFTMLGRHHRQHKIVEVWDDMMDSIENPPSHLTVNLVTEALENVQWGARPIKQILRQLRERWPEIDWTKVDWGTRSGPRSYRVEVDDSVGAGGRFWK</sequence>
<accession>A0A9P6MM93</accession>
<feature type="compositionally biased region" description="Low complexity" evidence="1">
    <location>
        <begin position="295"/>
        <end position="304"/>
    </location>
</feature>